<dbReference type="AlphaFoldDB" id="A0A085VN13"/>
<accession>A0A085VN13</accession>
<dbReference type="PANTHER" id="PTHR38593:SF1">
    <property type="entry name" value="BLR2558 PROTEIN"/>
    <property type="match status" value="1"/>
</dbReference>
<evidence type="ECO:0000313" key="3">
    <source>
        <dbReference type="EMBL" id="KFE56826.1"/>
    </source>
</evidence>
<dbReference type="Proteomes" id="UP000028631">
    <property type="component" value="Unassembled WGS sequence"/>
</dbReference>
<evidence type="ECO:0000313" key="4">
    <source>
        <dbReference type="Proteomes" id="UP000028631"/>
    </source>
</evidence>
<dbReference type="EMBL" id="JPQU01000023">
    <property type="protein sequence ID" value="KFE56826.1"/>
    <property type="molecule type" value="Genomic_DNA"/>
</dbReference>
<dbReference type="Pfam" id="PF13628">
    <property type="entry name" value="DUF4142"/>
    <property type="match status" value="1"/>
</dbReference>
<feature type="signal peptide" evidence="1">
    <location>
        <begin position="1"/>
        <end position="23"/>
    </location>
</feature>
<comment type="caution">
    <text evidence="3">The sequence shown here is derived from an EMBL/GenBank/DDBJ whole genome shotgun (WGS) entry which is preliminary data.</text>
</comment>
<dbReference type="PATRIC" id="fig|317.175.peg.1348"/>
<protein>
    <submittedName>
        <fullName evidence="3">Membrane protein</fullName>
    </submittedName>
</protein>
<proteinExistence type="predicted"/>
<dbReference type="InterPro" id="IPR025419">
    <property type="entry name" value="DUF4142"/>
</dbReference>
<name>A0A085VN13_PSESX</name>
<keyword evidence="4" id="KW-1185">Reference proteome</keyword>
<dbReference type="InterPro" id="IPR012347">
    <property type="entry name" value="Ferritin-like"/>
</dbReference>
<organism evidence="3 4">
    <name type="scientific">Pseudomonas syringae</name>
    <dbReference type="NCBI Taxonomy" id="317"/>
    <lineage>
        <taxon>Bacteria</taxon>
        <taxon>Pseudomonadati</taxon>
        <taxon>Pseudomonadota</taxon>
        <taxon>Gammaproteobacteria</taxon>
        <taxon>Pseudomonadales</taxon>
        <taxon>Pseudomonadaceae</taxon>
        <taxon>Pseudomonas</taxon>
    </lineage>
</organism>
<evidence type="ECO:0000259" key="2">
    <source>
        <dbReference type="Pfam" id="PF13628"/>
    </source>
</evidence>
<sequence length="172" mass="18354">MDKFFRMSAICLALALGSQAALAAQDADDFVEDASAKGVAEVEAGKLADEKGQSQKVKDFAQMMIKDHTAANEKLKAIAQSKKLEVSDDAQLMDKAKALILDLRNASSFDRAYANNQVKAHEATIALFEEQAANGEDAELKAFASETLPKLKEHLVQAKELAAATGGNAAKN</sequence>
<keyword evidence="1" id="KW-0732">Signal</keyword>
<dbReference type="OrthoDB" id="118677at2"/>
<reference evidence="3 4" key="1">
    <citation type="submission" date="2014-07" db="EMBL/GenBank/DDBJ databases">
        <title>Draft Genome Sequences of Environmental Pseudomonas syringae strains.</title>
        <authorList>
            <person name="Baltrus D.A."/>
            <person name="Berge O."/>
            <person name="Morris C."/>
        </authorList>
    </citation>
    <scope>NUCLEOTIDE SEQUENCE [LARGE SCALE GENOMIC DNA]</scope>
    <source>
        <strain evidence="3 4">GAW0119</strain>
    </source>
</reference>
<feature type="domain" description="DUF4142" evidence="2">
    <location>
        <begin position="26"/>
        <end position="161"/>
    </location>
</feature>
<dbReference type="Gene3D" id="1.20.1260.10">
    <property type="match status" value="1"/>
</dbReference>
<dbReference type="PANTHER" id="PTHR38593">
    <property type="entry name" value="BLR2558 PROTEIN"/>
    <property type="match status" value="1"/>
</dbReference>
<dbReference type="RefSeq" id="WP_032627108.1">
    <property type="nucleotide sequence ID" value="NZ_JPQU01000023.1"/>
</dbReference>
<gene>
    <name evidence="3" type="ORF">IV01_06465</name>
</gene>
<evidence type="ECO:0000256" key="1">
    <source>
        <dbReference type="SAM" id="SignalP"/>
    </source>
</evidence>
<feature type="chain" id="PRO_5001799088" evidence="1">
    <location>
        <begin position="24"/>
        <end position="172"/>
    </location>
</feature>